<protein>
    <submittedName>
        <fullName evidence="2">Uncharacterized protein</fullName>
    </submittedName>
</protein>
<dbReference type="KEGG" id="aho:Ahos_1606"/>
<evidence type="ECO:0000256" key="1">
    <source>
        <dbReference type="SAM" id="Phobius"/>
    </source>
</evidence>
<feature type="transmembrane region" description="Helical" evidence="1">
    <location>
        <begin position="182"/>
        <end position="200"/>
    </location>
</feature>
<dbReference type="HOGENOM" id="CLU_1334996_0_0_2"/>
<dbReference type="Proteomes" id="UP000008458">
    <property type="component" value="Chromosome"/>
</dbReference>
<keyword evidence="3" id="KW-1185">Reference proteome</keyword>
<dbReference type="EMBL" id="CP002535">
    <property type="protein sequence ID" value="AEE94484.1"/>
    <property type="molecule type" value="Genomic_DNA"/>
</dbReference>
<accession>F4B5Y6</accession>
<dbReference type="GeneID" id="10601106"/>
<proteinExistence type="predicted"/>
<keyword evidence="1" id="KW-1133">Transmembrane helix</keyword>
<keyword evidence="1" id="KW-0472">Membrane</keyword>
<reference key="2">
    <citation type="journal article" date="2011" name="Extremophiles">
        <title>Genomic analyses of Acidianus hospitalis W1 a host for studying crenarchaeal virus and plasmid life cycles.</title>
        <authorList>
            <person name="You X.Y."/>
            <person name="Liu C."/>
            <person name="Wang S.Y."/>
            <person name="Jiang C.Y."/>
            <person name="Shah S.A."/>
            <person name="Prangishvili D."/>
            <person name="Liu S.J."/>
            <person name="Garrett R.A."/>
        </authorList>
    </citation>
    <scope>NUCLEOTIDE SEQUENCE</scope>
    <source>
        <strain>W1</strain>
    </source>
</reference>
<evidence type="ECO:0000313" key="3">
    <source>
        <dbReference type="Proteomes" id="UP000008458"/>
    </source>
</evidence>
<organism evidence="2 3">
    <name type="scientific">Acidianus hospitalis (strain W1)</name>
    <dbReference type="NCBI Taxonomy" id="933801"/>
    <lineage>
        <taxon>Archaea</taxon>
        <taxon>Thermoproteota</taxon>
        <taxon>Thermoprotei</taxon>
        <taxon>Sulfolobales</taxon>
        <taxon>Sulfolobaceae</taxon>
        <taxon>Acidianus</taxon>
    </lineage>
</organism>
<gene>
    <name evidence="2" type="ordered locus">Ahos_1606</name>
</gene>
<sequence length="205" mass="23028">MIFPCIFPLLASFIESYHAIPPPPNAVIDSINLISRKNSGNSLSMSFSNSVYNVSWILAGKLNLVNHEIHVISNRLGLVKIVLVPSSCYNNLFDKALSILKSREEISVVNNSINVEVGNYSPAAYGISVFANPWIEYLPYAHVAEVKNYVYESNYYFGTAEVYISSAYPSINLGYPSLLPELVINFVLDLSIISYIIYYLRKREL</sequence>
<evidence type="ECO:0000313" key="2">
    <source>
        <dbReference type="EMBL" id="AEE94484.1"/>
    </source>
</evidence>
<dbReference type="OrthoDB" id="381630at2157"/>
<keyword evidence="1" id="KW-0812">Transmembrane</keyword>
<reference evidence="2 3" key="1">
    <citation type="journal article" date="2011" name="Extremophiles">
        <title>Genomic analysis of Acidianus hospitalis W1 a host for studying crenarchaeal virus and plasmid life cycles.</title>
        <authorList>
            <person name="You X.Y."/>
            <person name="Liu C."/>
            <person name="Wang S.Y."/>
            <person name="Jiang C.Y."/>
            <person name="Shah S.A."/>
            <person name="Prangishvili D."/>
            <person name="She Q."/>
            <person name="Liu S.J."/>
            <person name="Garrett R.A."/>
        </authorList>
    </citation>
    <scope>NUCLEOTIDE SEQUENCE [LARGE SCALE GENOMIC DNA]</scope>
    <source>
        <strain evidence="2 3">W1</strain>
    </source>
</reference>
<dbReference type="RefSeq" id="WP_013776399.1">
    <property type="nucleotide sequence ID" value="NC_015518.1"/>
</dbReference>
<name>F4B5Y6_ACIHW</name>
<dbReference type="AlphaFoldDB" id="F4B5Y6"/>
<dbReference type="eggNOG" id="arCOG14129">
    <property type="taxonomic scope" value="Archaea"/>
</dbReference>